<organism evidence="1 2">
    <name type="scientific">Muriicola marianensis</name>
    <dbReference type="NCBI Taxonomy" id="1324801"/>
    <lineage>
        <taxon>Bacteria</taxon>
        <taxon>Pseudomonadati</taxon>
        <taxon>Bacteroidota</taxon>
        <taxon>Flavobacteriia</taxon>
        <taxon>Flavobacteriales</taxon>
        <taxon>Flavobacteriaceae</taxon>
        <taxon>Muriicola</taxon>
    </lineage>
</organism>
<protein>
    <recommendedName>
        <fullName evidence="3">AsmA family protein</fullName>
    </recommendedName>
</protein>
<dbReference type="Proteomes" id="UP000625780">
    <property type="component" value="Unassembled WGS sequence"/>
</dbReference>
<dbReference type="RefSeq" id="WP_188369685.1">
    <property type="nucleotide sequence ID" value="NZ_BMFH01000001.1"/>
</dbReference>
<gene>
    <name evidence="1" type="ORF">GCM10011361_11040</name>
</gene>
<dbReference type="InterPro" id="IPR052894">
    <property type="entry name" value="AsmA-related"/>
</dbReference>
<sequence length="906" mass="99469">MKKKVVKITAAVLLVLIGAIIALPFILEGRFGQLLKNKVNSNITGTFDFSEAKLSLIRNFPNANLRISDAVLTTAAPFEGDTLFSASEIDLSLSVFELFKDPSEPIKLQKLSLDRAFINIVYDEEERPNYEIGKKEDSRTGDTSDDSGFTLDLQEYGFSDSRLIYHDRAGGIYLDVSGIQHKGTGDLSLAKSQLDTHSEGYVSLSMDGTEYLNKHKVSLDALLGIDLQTNTYTFLENSGQINQLPLVFNGFVRVEDEFNEVDITFETPSSDFRNFLALFPEKYSKDIADVSTTGEFVVKGELKGRIDDEHIPAFRIDIRSDRASFKYPDLPKSVDNIVISALVINETGLTEDTYVKVDKASFNIDQDRFAMEAEIRDLTGNTRVNAHVDANMNLANLSKAYPYAAEQDLKGLLKADVNTAFDMATLEKKQYAKTRTSGQLSLEGFEYNSDELTAPARFQMIAIDFKPERITLNRMQGNLGKTDFDITGTLNNLLGFMFNKEDVEGNFNLNSNTFSLNDFMVEEPEEQSDAGEESGQAAVKIPSFLNCSINAKAQNVLYDNLVLRDVQGTIRIKDETATLNNFSSSIFNGKLTLEGTVSTKGETPIFDMNLGAEQFQLSEAFNNLDLLRTLAPVAAALQGKLNSRISLSGNLSPEFTPKLQSITGNVLAEILETKINTEKSNVLNAMATQLQFFDPAKLNLSGLKTALSFKEGVVTVRPMTFSYQDIAITVDGSHSFDNQLNYRARLDVPARYLGAEVNNLIARINDNSLQNLTIPVGVTIGGAYNNPQVKTDLTSGVRDLTASLVEIQKQKLVSQGKAKASDLLEGLLAGKKADSTITKTSPTDEVKKTLGNILTSGTVKTDTTKRDTTAGGKTNQAVKDAAKSVLGGLLKKKKKDSTTVKKDSVN</sequence>
<dbReference type="PANTHER" id="PTHR30441">
    <property type="entry name" value="DUF748 DOMAIN-CONTAINING PROTEIN"/>
    <property type="match status" value="1"/>
</dbReference>
<keyword evidence="2" id="KW-1185">Reference proteome</keyword>
<dbReference type="PANTHER" id="PTHR30441:SF8">
    <property type="entry name" value="DUF748 DOMAIN-CONTAINING PROTEIN"/>
    <property type="match status" value="1"/>
</dbReference>
<name>A0ABQ1QVE8_9FLAO</name>
<reference evidence="2" key="1">
    <citation type="journal article" date="2019" name="Int. J. Syst. Evol. Microbiol.">
        <title>The Global Catalogue of Microorganisms (GCM) 10K type strain sequencing project: providing services to taxonomists for standard genome sequencing and annotation.</title>
        <authorList>
            <consortium name="The Broad Institute Genomics Platform"/>
            <consortium name="The Broad Institute Genome Sequencing Center for Infectious Disease"/>
            <person name="Wu L."/>
            <person name="Ma J."/>
        </authorList>
    </citation>
    <scope>NUCLEOTIDE SEQUENCE [LARGE SCALE GENOMIC DNA]</scope>
    <source>
        <strain evidence="2">CGMCC 1.12606</strain>
    </source>
</reference>
<proteinExistence type="predicted"/>
<evidence type="ECO:0000313" key="1">
    <source>
        <dbReference type="EMBL" id="GGD45868.1"/>
    </source>
</evidence>
<dbReference type="EMBL" id="BMFH01000001">
    <property type="protein sequence ID" value="GGD45868.1"/>
    <property type="molecule type" value="Genomic_DNA"/>
</dbReference>
<accession>A0ABQ1QVE8</accession>
<evidence type="ECO:0000313" key="2">
    <source>
        <dbReference type="Proteomes" id="UP000625780"/>
    </source>
</evidence>
<comment type="caution">
    <text evidence="1">The sequence shown here is derived from an EMBL/GenBank/DDBJ whole genome shotgun (WGS) entry which is preliminary data.</text>
</comment>
<evidence type="ECO:0008006" key="3">
    <source>
        <dbReference type="Google" id="ProtNLM"/>
    </source>
</evidence>